<dbReference type="STRING" id="888268.A0A1E5UKX3"/>
<dbReference type="AlphaFoldDB" id="A0A1E5UKX3"/>
<protein>
    <recommendedName>
        <fullName evidence="5">No apical meristem-associated C-terminal domain-containing protein</fullName>
    </recommendedName>
</protein>
<sequence length="225" mass="25042">MDHGFDGLCSGSLPVAGVTYTPSFNFGESFKCPSLTADLPFTQVDNTPSNEVQLDGPSRSRKKGAVKKVPMRAKNFSVHEDELLCSAYLNVSKDPIIGVNQPMGGIGRGCAGQQQWGHATSSRKADGMGQGQEATKPKQLLLIHNLPRGAQKMSMDLSAYEERQEVASREEAEQMASRSERKLKALERNVQIQERLLELRGEEEENKVKMLDVEKMPPWVRDYYI</sequence>
<keyword evidence="4" id="KW-1185">Reference proteome</keyword>
<evidence type="ECO:0000313" key="4">
    <source>
        <dbReference type="Proteomes" id="UP000095767"/>
    </source>
</evidence>
<organism evidence="3 4">
    <name type="scientific">Dichanthelium oligosanthes</name>
    <dbReference type="NCBI Taxonomy" id="888268"/>
    <lineage>
        <taxon>Eukaryota</taxon>
        <taxon>Viridiplantae</taxon>
        <taxon>Streptophyta</taxon>
        <taxon>Embryophyta</taxon>
        <taxon>Tracheophyta</taxon>
        <taxon>Spermatophyta</taxon>
        <taxon>Magnoliopsida</taxon>
        <taxon>Liliopsida</taxon>
        <taxon>Poales</taxon>
        <taxon>Poaceae</taxon>
        <taxon>PACMAD clade</taxon>
        <taxon>Panicoideae</taxon>
        <taxon>Panicodae</taxon>
        <taxon>Paniceae</taxon>
        <taxon>Dichantheliinae</taxon>
        <taxon>Dichanthelium</taxon>
    </lineage>
</organism>
<dbReference type="Proteomes" id="UP000095767">
    <property type="component" value="Unassembled WGS sequence"/>
</dbReference>
<evidence type="ECO:0008006" key="5">
    <source>
        <dbReference type="Google" id="ProtNLM"/>
    </source>
</evidence>
<feature type="region of interest" description="Disordered" evidence="2">
    <location>
        <begin position="45"/>
        <end position="67"/>
    </location>
</feature>
<reference evidence="3 4" key="1">
    <citation type="submission" date="2016-09" db="EMBL/GenBank/DDBJ databases">
        <title>The draft genome of Dichanthelium oligosanthes: A C3 panicoid grass species.</title>
        <authorList>
            <person name="Studer A.J."/>
            <person name="Schnable J.C."/>
            <person name="Brutnell T.P."/>
        </authorList>
    </citation>
    <scope>NUCLEOTIDE SEQUENCE [LARGE SCALE GENOMIC DNA]</scope>
    <source>
        <strain evidence="4">cv. Kellogg 1175</strain>
        <tissue evidence="3">Leaf</tissue>
    </source>
</reference>
<comment type="caution">
    <text evidence="3">The sequence shown here is derived from an EMBL/GenBank/DDBJ whole genome shotgun (WGS) entry which is preliminary data.</text>
</comment>
<evidence type="ECO:0000256" key="1">
    <source>
        <dbReference type="SAM" id="Coils"/>
    </source>
</evidence>
<feature type="region of interest" description="Disordered" evidence="2">
    <location>
        <begin position="109"/>
        <end position="137"/>
    </location>
</feature>
<dbReference type="EMBL" id="LWDX02073080">
    <property type="protein sequence ID" value="OEL13530.1"/>
    <property type="molecule type" value="Genomic_DNA"/>
</dbReference>
<evidence type="ECO:0000256" key="2">
    <source>
        <dbReference type="SAM" id="MobiDB-lite"/>
    </source>
</evidence>
<keyword evidence="1" id="KW-0175">Coiled coil</keyword>
<evidence type="ECO:0000313" key="3">
    <source>
        <dbReference type="EMBL" id="OEL13530.1"/>
    </source>
</evidence>
<name>A0A1E5UKX3_9POAL</name>
<gene>
    <name evidence="3" type="ORF">BAE44_0025451</name>
</gene>
<proteinExistence type="predicted"/>
<accession>A0A1E5UKX3</accession>
<feature type="coiled-coil region" evidence="1">
    <location>
        <begin position="169"/>
        <end position="196"/>
    </location>
</feature>
<feature type="compositionally biased region" description="Polar residues" evidence="2">
    <location>
        <begin position="112"/>
        <end position="122"/>
    </location>
</feature>